<dbReference type="EMBL" id="AP035785">
    <property type="protein sequence ID" value="BFO72165.1"/>
    <property type="molecule type" value="Genomic_DNA"/>
</dbReference>
<proteinExistence type="predicted"/>
<name>A0AB33J1J4_9BACT</name>
<protein>
    <submittedName>
        <fullName evidence="1">Uncharacterized protein</fullName>
    </submittedName>
</protein>
<accession>A0AB33J1J4</accession>
<gene>
    <name evidence="1" type="ORF">GTC17253_21310</name>
</gene>
<organism evidence="1">
    <name type="scientific">Prevotella sp. GTC17253</name>
    <dbReference type="NCBI Taxonomy" id="3236793"/>
    <lineage>
        <taxon>Bacteria</taxon>
        <taxon>Pseudomonadati</taxon>
        <taxon>Bacteroidota</taxon>
        <taxon>Bacteroidia</taxon>
        <taxon>Bacteroidales</taxon>
        <taxon>Prevotellaceae</taxon>
        <taxon>Prevotella</taxon>
    </lineage>
</organism>
<dbReference type="AlphaFoldDB" id="A0AB33J1J4"/>
<evidence type="ECO:0000313" key="1">
    <source>
        <dbReference type="EMBL" id="BFO72165.1"/>
    </source>
</evidence>
<reference evidence="1" key="1">
    <citation type="submission" date="2024-07" db="EMBL/GenBank/DDBJ databases">
        <title>Complete genome sequence of Prevotella sp. YM-2024 GTC17253.</title>
        <authorList>
            <person name="Hayashi M."/>
            <person name="Muto Y."/>
            <person name="Tanaka K."/>
            <person name="Niwa H."/>
        </authorList>
    </citation>
    <scope>NUCLEOTIDE SEQUENCE</scope>
    <source>
        <strain evidence="1">GTC17253</strain>
    </source>
</reference>
<sequence length="301" mass="36279">MTSVLKRIYHSFCHVYERRDLTTWDVEPDTHAPIYGVYHLMMDTGWEELAAEQLGELQDSGLLDATEKLYISVITDDTDRLEQLRQMLPSPKMELISLKSNPREYEYPALKFIKQLAGREDCLIYYFHSKGISYQCLDSNDPTFRSFSRKIKAWRKLIQHFIFYRWRVAVNALTEGYDTYGSYRWPPKNYTMFSGNFWWVRSAFIRKLPDFDTEVIRTNRFYSEVWLFERPQRCLSAFETIADLYYVNIPPSIYREAHPPLADRLRFVLTYNYRKFLKHACHYDYKKRCQQRFQELKEKIA</sequence>